<dbReference type="KEGG" id="rme:Rmet_6459"/>
<protein>
    <submittedName>
        <fullName evidence="1">Uncharacterized protein</fullName>
    </submittedName>
</protein>
<dbReference type="AlphaFoldDB" id="D3DXQ4"/>
<accession>D3DXQ4</accession>
<evidence type="ECO:0000313" key="1">
    <source>
        <dbReference type="EMBL" id="ADC45074.1"/>
    </source>
</evidence>
<dbReference type="EMBL" id="CP000352">
    <property type="protein sequence ID" value="ADC45074.1"/>
    <property type="molecule type" value="Genomic_DNA"/>
</dbReference>
<name>D3DXQ4_CUPMC</name>
<keyword evidence="2" id="KW-1185">Reference proteome</keyword>
<proteinExistence type="predicted"/>
<gene>
    <name evidence="1" type="ordered locus">Rmet_6459</name>
</gene>
<reference evidence="2" key="1">
    <citation type="journal article" date="2010" name="PLoS ONE">
        <title>The complete genome sequence of Cupriavidus metallidurans strain CH34, a master survivalist in harsh and anthropogenic environments.</title>
        <authorList>
            <person name="Janssen P.J."/>
            <person name="Van Houdt R."/>
            <person name="Moors H."/>
            <person name="Monsieurs P."/>
            <person name="Morin N."/>
            <person name="Michaux A."/>
            <person name="Benotmane M.A."/>
            <person name="Leys N."/>
            <person name="Vallaeys T."/>
            <person name="Lapidus A."/>
            <person name="Monchy S."/>
            <person name="Medigue C."/>
            <person name="Taghavi S."/>
            <person name="McCorkle S."/>
            <person name="Dunn J."/>
            <person name="van der Lelie D."/>
            <person name="Mergeay M."/>
        </authorList>
    </citation>
    <scope>NUCLEOTIDE SEQUENCE [LARGE SCALE GENOMIC DNA]</scope>
    <source>
        <strain evidence="2">ATCC 43123 / DSM 2839 / NBRC 102507 / CH34</strain>
    </source>
</reference>
<dbReference type="HOGENOM" id="CLU_2993477_0_0_4"/>
<sequence length="57" mass="6224">MPPLRPEIGEIAADGAHNTLQSGAMKMGGKWCRSVMADFTIELMNFIPETIASNRCD</sequence>
<evidence type="ECO:0000313" key="2">
    <source>
        <dbReference type="Proteomes" id="UP000002429"/>
    </source>
</evidence>
<organism evidence="1 2">
    <name type="scientific">Cupriavidus metallidurans (strain ATCC 43123 / DSM 2839 / NBRC 102507 / CH34)</name>
    <name type="common">Ralstonia metallidurans</name>
    <dbReference type="NCBI Taxonomy" id="266264"/>
    <lineage>
        <taxon>Bacteria</taxon>
        <taxon>Pseudomonadati</taxon>
        <taxon>Pseudomonadota</taxon>
        <taxon>Betaproteobacteria</taxon>
        <taxon>Burkholderiales</taxon>
        <taxon>Burkholderiaceae</taxon>
        <taxon>Cupriavidus</taxon>
    </lineage>
</organism>
<dbReference type="STRING" id="266264.Rmet_6459"/>
<dbReference type="Proteomes" id="UP000002429">
    <property type="component" value="Chromosome"/>
</dbReference>